<dbReference type="GO" id="GO:0006688">
    <property type="term" value="P:glycosphingolipid biosynthetic process"/>
    <property type="evidence" value="ECO:0007669"/>
    <property type="project" value="TreeGrafter"/>
</dbReference>
<evidence type="ECO:0000313" key="1">
    <source>
        <dbReference type="EMBL" id="KZV80524.1"/>
    </source>
</evidence>
<dbReference type="PANTHER" id="PTHR12042">
    <property type="entry name" value="LACTOSYLCERAMIDE 4-ALPHA-GALACTOSYLTRANSFERASE ALPHA- 1,4-GALACTOSYLTRANSFERASE"/>
    <property type="match status" value="1"/>
</dbReference>
<dbReference type="PANTHER" id="PTHR12042:SF21">
    <property type="entry name" value="ALPHA1,4-GALACTOSYLTRANSFERASE 1-RELATED"/>
    <property type="match status" value="1"/>
</dbReference>
<dbReference type="InterPro" id="IPR029044">
    <property type="entry name" value="Nucleotide-diphossugar_trans"/>
</dbReference>
<dbReference type="GO" id="GO:0016758">
    <property type="term" value="F:hexosyltransferase activity"/>
    <property type="evidence" value="ECO:0007669"/>
    <property type="project" value="TreeGrafter"/>
</dbReference>
<protein>
    <recommendedName>
        <fullName evidence="3">Glycosyltransferase family 32 protein</fullName>
    </recommendedName>
</protein>
<proteinExistence type="predicted"/>
<dbReference type="STRING" id="1314781.A0A165BFD0"/>
<dbReference type="AlphaFoldDB" id="A0A165BFD0"/>
<dbReference type="EMBL" id="KV426474">
    <property type="protein sequence ID" value="KZV80524.1"/>
    <property type="molecule type" value="Genomic_DNA"/>
</dbReference>
<evidence type="ECO:0008006" key="3">
    <source>
        <dbReference type="Google" id="ProtNLM"/>
    </source>
</evidence>
<name>A0A165BFD0_EXIGL</name>
<dbReference type="SUPFAM" id="SSF53448">
    <property type="entry name" value="Nucleotide-diphospho-sugar transferases"/>
    <property type="match status" value="1"/>
</dbReference>
<accession>A0A165BFD0</accession>
<dbReference type="InterPro" id="IPR051981">
    <property type="entry name" value="Glycosyltransf_32"/>
</dbReference>
<dbReference type="OrthoDB" id="409543at2759"/>
<evidence type="ECO:0000313" key="2">
    <source>
        <dbReference type="Proteomes" id="UP000077266"/>
    </source>
</evidence>
<organism evidence="1 2">
    <name type="scientific">Exidia glandulosa HHB12029</name>
    <dbReference type="NCBI Taxonomy" id="1314781"/>
    <lineage>
        <taxon>Eukaryota</taxon>
        <taxon>Fungi</taxon>
        <taxon>Dikarya</taxon>
        <taxon>Basidiomycota</taxon>
        <taxon>Agaricomycotina</taxon>
        <taxon>Agaricomycetes</taxon>
        <taxon>Auriculariales</taxon>
        <taxon>Exidiaceae</taxon>
        <taxon>Exidia</taxon>
    </lineage>
</organism>
<sequence>MRIGLDCYDFASTIQPQPPHPHGHGHDSIVLPDWQLQYPGDRVLYHTYWRVDINTFEEREEWLVKSFLATQDLRRARLILWTNVDSLRANPRVARWLKAFPENFEVRVINWNALAQGTALEGSHLLNKSDDRAWVDGDLLRLLVTWAHGGVWADMDSLLIRDMSPLLEHEFVTQWDCYDKVYQPFNGAVMHFFKHSPYLCEAFHIMARGPAPRSGTTDWGSLLYHKLFRRLMAAGIQPFKVLPFCLTDARSCRLDNRLPDPFKPDPVSWGGSGSSGVLEGGRLDDTLHKIFSVHLHNQWDKKFPKGGWVERLLLRRYDLHLPEPTP</sequence>
<dbReference type="InParanoid" id="A0A165BFD0"/>
<dbReference type="GO" id="GO:0016020">
    <property type="term" value="C:membrane"/>
    <property type="evidence" value="ECO:0007669"/>
    <property type="project" value="GOC"/>
</dbReference>
<dbReference type="Proteomes" id="UP000077266">
    <property type="component" value="Unassembled WGS sequence"/>
</dbReference>
<gene>
    <name evidence="1" type="ORF">EXIGLDRAFT_630036</name>
</gene>
<keyword evidence="2" id="KW-1185">Reference proteome</keyword>
<dbReference type="Gene3D" id="3.90.550.20">
    <property type="match status" value="1"/>
</dbReference>
<reference evidence="1 2" key="1">
    <citation type="journal article" date="2016" name="Mol. Biol. Evol.">
        <title>Comparative Genomics of Early-Diverging Mushroom-Forming Fungi Provides Insights into the Origins of Lignocellulose Decay Capabilities.</title>
        <authorList>
            <person name="Nagy L.G."/>
            <person name="Riley R."/>
            <person name="Tritt A."/>
            <person name="Adam C."/>
            <person name="Daum C."/>
            <person name="Floudas D."/>
            <person name="Sun H."/>
            <person name="Yadav J.S."/>
            <person name="Pangilinan J."/>
            <person name="Larsson K.H."/>
            <person name="Matsuura K."/>
            <person name="Barry K."/>
            <person name="Labutti K."/>
            <person name="Kuo R."/>
            <person name="Ohm R.A."/>
            <person name="Bhattacharya S.S."/>
            <person name="Shirouzu T."/>
            <person name="Yoshinaga Y."/>
            <person name="Martin F.M."/>
            <person name="Grigoriev I.V."/>
            <person name="Hibbett D.S."/>
        </authorList>
    </citation>
    <scope>NUCLEOTIDE SEQUENCE [LARGE SCALE GENOMIC DNA]</scope>
    <source>
        <strain evidence="1 2">HHB12029</strain>
    </source>
</reference>